<feature type="repeat" description="Solcar" evidence="7">
    <location>
        <begin position="166"/>
        <end position="251"/>
    </location>
</feature>
<evidence type="ECO:0000256" key="7">
    <source>
        <dbReference type="PROSITE-ProRule" id="PRU00282"/>
    </source>
</evidence>
<dbReference type="AlphaFoldDB" id="A0A4E0RU17"/>
<evidence type="ECO:0000256" key="5">
    <source>
        <dbReference type="ARBA" id="ARBA00022737"/>
    </source>
</evidence>
<proteinExistence type="inferred from homology"/>
<dbReference type="InterPro" id="IPR023395">
    <property type="entry name" value="MCP_dom_sf"/>
</dbReference>
<dbReference type="InterPro" id="IPR002067">
    <property type="entry name" value="MCP"/>
</dbReference>
<dbReference type="EMBL" id="JXXN02004416">
    <property type="protein sequence ID" value="THD20602.1"/>
    <property type="molecule type" value="Genomic_DNA"/>
</dbReference>
<keyword evidence="3 8" id="KW-0813">Transport</keyword>
<dbReference type="GO" id="GO:0055085">
    <property type="term" value="P:transmembrane transport"/>
    <property type="evidence" value="ECO:0007669"/>
    <property type="project" value="InterPro"/>
</dbReference>
<evidence type="ECO:0000256" key="8">
    <source>
        <dbReference type="RuleBase" id="RU000488"/>
    </source>
</evidence>
<gene>
    <name evidence="9" type="ORF">D915_008232</name>
</gene>
<dbReference type="SUPFAM" id="SSF103506">
    <property type="entry name" value="Mitochondrial carrier"/>
    <property type="match status" value="1"/>
</dbReference>
<evidence type="ECO:0000313" key="9">
    <source>
        <dbReference type="EMBL" id="THD20602.1"/>
    </source>
</evidence>
<evidence type="ECO:0000256" key="1">
    <source>
        <dbReference type="ARBA" id="ARBA00004141"/>
    </source>
</evidence>
<dbReference type="Gene3D" id="1.50.40.10">
    <property type="entry name" value="Mitochondrial carrier domain"/>
    <property type="match status" value="1"/>
</dbReference>
<comment type="caution">
    <text evidence="9">The sequence shown here is derived from an EMBL/GenBank/DDBJ whole genome shotgun (WGS) entry which is preliminary data.</text>
</comment>
<keyword evidence="6 7" id="KW-0472">Membrane</keyword>
<evidence type="ECO:0000313" key="10">
    <source>
        <dbReference type="Proteomes" id="UP000230066"/>
    </source>
</evidence>
<keyword evidence="5" id="KW-0677">Repeat</keyword>
<sequence length="398" mass="44977">MHSFPIATRGQLRYEIFMEPTHPLSGDGRVKQNSIHEEKLSGPIVPSCAPTVHAMNQDESKHQITSFGYNLFAGGLAGCVAKTVIAPFDRAKINFQSTERRFSVRALFRFLHVSYQQSGFFSLWRGNTATLTRIFPYAAIQYSSHERYKHVFGIDQPDLSHISSMDLRFRRFVTGAMAGITSVASTYPLDFARARMAITDTARYSNLIDALRTVCREEGIRTLYRGVQPAVLGSIPYAGTAFLTFETLKEYRMTSTVSERPGLRSGRGLFLLAEYYARHEENKYAQENGIRPEKLQPLENLVCGGFSGILGQTASYPLDIVRRRMQTAGVTGHPEYCLSIAKTLRIVYNSEGLFRGLYKGVTLNWIKGPIASSISFTVFHQVQHLLHWYDRSRVHRPK</sequence>
<protein>
    <submittedName>
        <fullName evidence="9">Mitochondrial coenzyme A transporter SLC25A42</fullName>
    </submittedName>
</protein>
<comment type="similarity">
    <text evidence="2 8">Belongs to the mitochondrial carrier (TC 2.A.29) family.</text>
</comment>
<dbReference type="PRINTS" id="PR00926">
    <property type="entry name" value="MITOCARRIER"/>
</dbReference>
<dbReference type="GO" id="GO:0016020">
    <property type="term" value="C:membrane"/>
    <property type="evidence" value="ECO:0007669"/>
    <property type="project" value="UniProtKB-SubCell"/>
</dbReference>
<evidence type="ECO:0000256" key="4">
    <source>
        <dbReference type="ARBA" id="ARBA00022692"/>
    </source>
</evidence>
<dbReference type="InterPro" id="IPR018108">
    <property type="entry name" value="MCP_transmembrane"/>
</dbReference>
<dbReference type="Proteomes" id="UP000230066">
    <property type="component" value="Unassembled WGS sequence"/>
</dbReference>
<dbReference type="Pfam" id="PF00153">
    <property type="entry name" value="Mito_carr"/>
    <property type="match status" value="3"/>
</dbReference>
<dbReference type="PANTHER" id="PTHR24089">
    <property type="entry name" value="SOLUTE CARRIER FAMILY 25"/>
    <property type="match status" value="1"/>
</dbReference>
<feature type="repeat" description="Solcar" evidence="7">
    <location>
        <begin position="65"/>
        <end position="151"/>
    </location>
</feature>
<comment type="subcellular location">
    <subcellularLocation>
        <location evidence="1">Membrane</location>
        <topology evidence="1">Multi-pass membrane protein</topology>
    </subcellularLocation>
</comment>
<reference evidence="9" key="1">
    <citation type="submission" date="2019-03" db="EMBL/GenBank/DDBJ databases">
        <title>Improved annotation for the trematode Fasciola hepatica.</title>
        <authorList>
            <person name="Choi Y.-J."/>
            <person name="Martin J."/>
            <person name="Mitreva M."/>
        </authorList>
    </citation>
    <scope>NUCLEOTIDE SEQUENCE [LARGE SCALE GENOMIC DNA]</scope>
</reference>
<feature type="repeat" description="Solcar" evidence="7">
    <location>
        <begin position="295"/>
        <end position="385"/>
    </location>
</feature>
<name>A0A4E0RU17_FASHE</name>
<accession>A0A4E0RU17</accession>
<keyword evidence="4 7" id="KW-0812">Transmembrane</keyword>
<evidence type="ECO:0000256" key="3">
    <source>
        <dbReference type="ARBA" id="ARBA00022448"/>
    </source>
</evidence>
<evidence type="ECO:0000256" key="2">
    <source>
        <dbReference type="ARBA" id="ARBA00006375"/>
    </source>
</evidence>
<dbReference type="PROSITE" id="PS50920">
    <property type="entry name" value="SOLCAR"/>
    <property type="match status" value="3"/>
</dbReference>
<keyword evidence="10" id="KW-1185">Reference proteome</keyword>
<evidence type="ECO:0000256" key="6">
    <source>
        <dbReference type="ARBA" id="ARBA00023136"/>
    </source>
</evidence>
<organism evidence="9 10">
    <name type="scientific">Fasciola hepatica</name>
    <name type="common">Liver fluke</name>
    <dbReference type="NCBI Taxonomy" id="6192"/>
    <lineage>
        <taxon>Eukaryota</taxon>
        <taxon>Metazoa</taxon>
        <taxon>Spiralia</taxon>
        <taxon>Lophotrochozoa</taxon>
        <taxon>Platyhelminthes</taxon>
        <taxon>Trematoda</taxon>
        <taxon>Digenea</taxon>
        <taxon>Plagiorchiida</taxon>
        <taxon>Echinostomata</taxon>
        <taxon>Echinostomatoidea</taxon>
        <taxon>Fasciolidae</taxon>
        <taxon>Fasciola</taxon>
    </lineage>
</organism>